<evidence type="ECO:0000313" key="2">
    <source>
        <dbReference type="Proteomes" id="UP000054485"/>
    </source>
</evidence>
<organism evidence="1 2">
    <name type="scientific">Suillus luteus UH-Slu-Lm8-n1</name>
    <dbReference type="NCBI Taxonomy" id="930992"/>
    <lineage>
        <taxon>Eukaryota</taxon>
        <taxon>Fungi</taxon>
        <taxon>Dikarya</taxon>
        <taxon>Basidiomycota</taxon>
        <taxon>Agaricomycotina</taxon>
        <taxon>Agaricomycetes</taxon>
        <taxon>Agaricomycetidae</taxon>
        <taxon>Boletales</taxon>
        <taxon>Suillineae</taxon>
        <taxon>Suillaceae</taxon>
        <taxon>Suillus</taxon>
    </lineage>
</organism>
<dbReference type="HOGENOM" id="CLU_3088899_0_0_1"/>
<evidence type="ECO:0000313" key="1">
    <source>
        <dbReference type="EMBL" id="KIK48286.1"/>
    </source>
</evidence>
<dbReference type="EMBL" id="KN835139">
    <property type="protein sequence ID" value="KIK48286.1"/>
    <property type="molecule type" value="Genomic_DNA"/>
</dbReference>
<gene>
    <name evidence="1" type="ORF">CY34DRAFT_798395</name>
</gene>
<dbReference type="Proteomes" id="UP000054485">
    <property type="component" value="Unassembled WGS sequence"/>
</dbReference>
<proteinExistence type="predicted"/>
<dbReference type="InParanoid" id="A0A0D0B2P7"/>
<keyword evidence="2" id="KW-1185">Reference proteome</keyword>
<name>A0A0D0B2P7_9AGAM</name>
<sequence length="52" mass="5743">MVIKIKFGANPVDVKIPKVEVTYDVALSSHMPSYKLISCGQGRLFPRKAPVL</sequence>
<dbReference type="AlphaFoldDB" id="A0A0D0B2P7"/>
<reference evidence="1 2" key="1">
    <citation type="submission" date="2014-04" db="EMBL/GenBank/DDBJ databases">
        <authorList>
            <consortium name="DOE Joint Genome Institute"/>
            <person name="Kuo A."/>
            <person name="Ruytinx J."/>
            <person name="Rineau F."/>
            <person name="Colpaert J."/>
            <person name="Kohler A."/>
            <person name="Nagy L.G."/>
            <person name="Floudas D."/>
            <person name="Copeland A."/>
            <person name="Barry K.W."/>
            <person name="Cichocki N."/>
            <person name="Veneault-Fourrey C."/>
            <person name="LaButti K."/>
            <person name="Lindquist E.A."/>
            <person name="Lipzen A."/>
            <person name="Lundell T."/>
            <person name="Morin E."/>
            <person name="Murat C."/>
            <person name="Sun H."/>
            <person name="Tunlid A."/>
            <person name="Henrissat B."/>
            <person name="Grigoriev I.V."/>
            <person name="Hibbett D.S."/>
            <person name="Martin F."/>
            <person name="Nordberg H.P."/>
            <person name="Cantor M.N."/>
            <person name="Hua S.X."/>
        </authorList>
    </citation>
    <scope>NUCLEOTIDE SEQUENCE [LARGE SCALE GENOMIC DNA]</scope>
    <source>
        <strain evidence="1 2">UH-Slu-Lm8-n1</strain>
    </source>
</reference>
<accession>A0A0D0B2P7</accession>
<reference evidence="2" key="2">
    <citation type="submission" date="2015-01" db="EMBL/GenBank/DDBJ databases">
        <title>Evolutionary Origins and Diversification of the Mycorrhizal Mutualists.</title>
        <authorList>
            <consortium name="DOE Joint Genome Institute"/>
            <consortium name="Mycorrhizal Genomics Consortium"/>
            <person name="Kohler A."/>
            <person name="Kuo A."/>
            <person name="Nagy L.G."/>
            <person name="Floudas D."/>
            <person name="Copeland A."/>
            <person name="Barry K.W."/>
            <person name="Cichocki N."/>
            <person name="Veneault-Fourrey C."/>
            <person name="LaButti K."/>
            <person name="Lindquist E.A."/>
            <person name="Lipzen A."/>
            <person name="Lundell T."/>
            <person name="Morin E."/>
            <person name="Murat C."/>
            <person name="Riley R."/>
            <person name="Ohm R."/>
            <person name="Sun H."/>
            <person name="Tunlid A."/>
            <person name="Henrissat B."/>
            <person name="Grigoriev I.V."/>
            <person name="Hibbett D.S."/>
            <person name="Martin F."/>
        </authorList>
    </citation>
    <scope>NUCLEOTIDE SEQUENCE [LARGE SCALE GENOMIC DNA]</scope>
    <source>
        <strain evidence="2">UH-Slu-Lm8-n1</strain>
    </source>
</reference>
<protein>
    <submittedName>
        <fullName evidence="1">Uncharacterized protein</fullName>
    </submittedName>
</protein>